<gene>
    <name evidence="1" type="ORF">LL253_13060</name>
</gene>
<evidence type="ECO:0000313" key="1">
    <source>
        <dbReference type="EMBL" id="MCC4233616.1"/>
    </source>
</evidence>
<protein>
    <submittedName>
        <fullName evidence="1">Uncharacterized protein</fullName>
    </submittedName>
</protein>
<reference evidence="1 2" key="1">
    <citation type="submission" date="2021-10" db="EMBL/GenBank/DDBJ databases">
        <title>The diversity and Nitrogen Metabolism of Culturable Nitrate-Utilizing Bacteria Within the Oxygen Minimum Zone of the Changjiang (Yangtze River)Estuary.</title>
        <authorList>
            <person name="Zhang D."/>
            <person name="Zheng J."/>
            <person name="Liu S."/>
            <person name="He W."/>
        </authorList>
    </citation>
    <scope>NUCLEOTIDE SEQUENCE [LARGE SCALE GENOMIC DNA]</scope>
    <source>
        <strain evidence="1 2">FXH275-2</strain>
    </source>
</reference>
<organism evidence="1 2">
    <name type="scientific">Sphingobium soli</name>
    <dbReference type="NCBI Taxonomy" id="1591116"/>
    <lineage>
        <taxon>Bacteria</taxon>
        <taxon>Pseudomonadati</taxon>
        <taxon>Pseudomonadota</taxon>
        <taxon>Alphaproteobacteria</taxon>
        <taxon>Sphingomonadales</taxon>
        <taxon>Sphingomonadaceae</taxon>
        <taxon>Sphingobium</taxon>
    </lineage>
</organism>
<dbReference type="Proteomes" id="UP001198830">
    <property type="component" value="Unassembled WGS sequence"/>
</dbReference>
<dbReference type="EMBL" id="JAJGNP010000010">
    <property type="protein sequence ID" value="MCC4233616.1"/>
    <property type="molecule type" value="Genomic_DNA"/>
</dbReference>
<keyword evidence="2" id="KW-1185">Reference proteome</keyword>
<accession>A0ABS8H5M7</accession>
<name>A0ABS8H5M7_9SPHN</name>
<proteinExistence type="predicted"/>
<dbReference type="RefSeq" id="WP_228227456.1">
    <property type="nucleotide sequence ID" value="NZ_JAJGNP010000010.1"/>
</dbReference>
<sequence length="75" mass="8345">MPLSGPIRHAYICPICGSDHVARDARVIWDVSAQNWVIETLFDQAHCQHCDDRTRLQRVVLTSPTTFAAPEGGVD</sequence>
<evidence type="ECO:0000313" key="2">
    <source>
        <dbReference type="Proteomes" id="UP001198830"/>
    </source>
</evidence>
<comment type="caution">
    <text evidence="1">The sequence shown here is derived from an EMBL/GenBank/DDBJ whole genome shotgun (WGS) entry which is preliminary data.</text>
</comment>